<gene>
    <name evidence="2" type="ORF">SAY87_026531</name>
</gene>
<evidence type="ECO:0000313" key="2">
    <source>
        <dbReference type="EMBL" id="KAK4749082.1"/>
    </source>
</evidence>
<name>A0AAN7H3Z6_9MYRT</name>
<keyword evidence="3" id="KW-1185">Reference proteome</keyword>
<feature type="region of interest" description="Disordered" evidence="1">
    <location>
        <begin position="1"/>
        <end position="27"/>
    </location>
</feature>
<feature type="compositionally biased region" description="Low complexity" evidence="1">
    <location>
        <begin position="1"/>
        <end position="16"/>
    </location>
</feature>
<reference evidence="2 3" key="1">
    <citation type="journal article" date="2023" name="Hortic Res">
        <title>Pangenome of water caltrop reveals structural variations and asymmetric subgenome divergence after allopolyploidization.</title>
        <authorList>
            <person name="Zhang X."/>
            <person name="Chen Y."/>
            <person name="Wang L."/>
            <person name="Yuan Y."/>
            <person name="Fang M."/>
            <person name="Shi L."/>
            <person name="Lu R."/>
            <person name="Comes H.P."/>
            <person name="Ma Y."/>
            <person name="Chen Y."/>
            <person name="Huang G."/>
            <person name="Zhou Y."/>
            <person name="Zheng Z."/>
            <person name="Qiu Y."/>
        </authorList>
    </citation>
    <scope>NUCLEOTIDE SEQUENCE [LARGE SCALE GENOMIC DNA]</scope>
    <source>
        <tissue evidence="2">Roots</tissue>
    </source>
</reference>
<organism evidence="2 3">
    <name type="scientific">Trapa incisa</name>
    <dbReference type="NCBI Taxonomy" id="236973"/>
    <lineage>
        <taxon>Eukaryota</taxon>
        <taxon>Viridiplantae</taxon>
        <taxon>Streptophyta</taxon>
        <taxon>Embryophyta</taxon>
        <taxon>Tracheophyta</taxon>
        <taxon>Spermatophyta</taxon>
        <taxon>Magnoliopsida</taxon>
        <taxon>eudicotyledons</taxon>
        <taxon>Gunneridae</taxon>
        <taxon>Pentapetalae</taxon>
        <taxon>rosids</taxon>
        <taxon>malvids</taxon>
        <taxon>Myrtales</taxon>
        <taxon>Lythraceae</taxon>
        <taxon>Trapa</taxon>
    </lineage>
</organism>
<evidence type="ECO:0000313" key="3">
    <source>
        <dbReference type="Proteomes" id="UP001345219"/>
    </source>
</evidence>
<dbReference type="PANTHER" id="PTHR34780:SF5">
    <property type="entry name" value="OS02G0733900 PROTEIN"/>
    <property type="match status" value="1"/>
</dbReference>
<protein>
    <submittedName>
        <fullName evidence="2">Uncharacterized protein</fullName>
    </submittedName>
</protein>
<dbReference type="AlphaFoldDB" id="A0AAN7H3Z6"/>
<dbReference type="PANTHER" id="PTHR34780">
    <property type="entry name" value="OS08G0427800 PROTEIN"/>
    <property type="match status" value="1"/>
</dbReference>
<comment type="caution">
    <text evidence="2">The sequence shown here is derived from an EMBL/GenBank/DDBJ whole genome shotgun (WGS) entry which is preliminary data.</text>
</comment>
<proteinExistence type="predicted"/>
<dbReference type="EMBL" id="JAXIOK010000018">
    <property type="protein sequence ID" value="KAK4749082.1"/>
    <property type="molecule type" value="Genomic_DNA"/>
</dbReference>
<dbReference type="Proteomes" id="UP001345219">
    <property type="component" value="Chromosome 21"/>
</dbReference>
<evidence type="ECO:0000256" key="1">
    <source>
        <dbReference type="SAM" id="MobiDB-lite"/>
    </source>
</evidence>
<accession>A0AAN7H3Z6</accession>
<sequence length="83" mass="9258">MEQRKSGSSNESSSGSGKEDDAFQQMMGSLIHSQVRKIKREEMSLFDWTPGQPELRPAFREITRQISRSPLGLSGMPISVGDM</sequence>